<proteinExistence type="predicted"/>
<dbReference type="Proteomes" id="UP000800200">
    <property type="component" value="Unassembled WGS sequence"/>
</dbReference>
<keyword evidence="2" id="KW-1185">Reference proteome</keyword>
<gene>
    <name evidence="1" type="ORF">K469DRAFT_707676</name>
</gene>
<sequence length="79" mass="9272">MHFAEESNRSFKRLLKWRPERGKNSKPNPIYHAPTTRLTPMFSSTTHVSLSTWVQSYYPCSALPPVFSFTTRVQLHHPR</sequence>
<accession>A0A6A6E3V5</accession>
<organism evidence="1 2">
    <name type="scientific">Zopfia rhizophila CBS 207.26</name>
    <dbReference type="NCBI Taxonomy" id="1314779"/>
    <lineage>
        <taxon>Eukaryota</taxon>
        <taxon>Fungi</taxon>
        <taxon>Dikarya</taxon>
        <taxon>Ascomycota</taxon>
        <taxon>Pezizomycotina</taxon>
        <taxon>Dothideomycetes</taxon>
        <taxon>Dothideomycetes incertae sedis</taxon>
        <taxon>Zopfiaceae</taxon>
        <taxon>Zopfia</taxon>
    </lineage>
</organism>
<dbReference type="EMBL" id="ML994633">
    <property type="protein sequence ID" value="KAF2185432.1"/>
    <property type="molecule type" value="Genomic_DNA"/>
</dbReference>
<reference evidence="1" key="1">
    <citation type="journal article" date="2020" name="Stud. Mycol.">
        <title>101 Dothideomycetes genomes: a test case for predicting lifestyles and emergence of pathogens.</title>
        <authorList>
            <person name="Haridas S."/>
            <person name="Albert R."/>
            <person name="Binder M."/>
            <person name="Bloem J."/>
            <person name="Labutti K."/>
            <person name="Salamov A."/>
            <person name="Andreopoulos B."/>
            <person name="Baker S."/>
            <person name="Barry K."/>
            <person name="Bills G."/>
            <person name="Bluhm B."/>
            <person name="Cannon C."/>
            <person name="Castanera R."/>
            <person name="Culley D."/>
            <person name="Daum C."/>
            <person name="Ezra D."/>
            <person name="Gonzalez J."/>
            <person name="Henrissat B."/>
            <person name="Kuo A."/>
            <person name="Liang C."/>
            <person name="Lipzen A."/>
            <person name="Lutzoni F."/>
            <person name="Magnuson J."/>
            <person name="Mondo S."/>
            <person name="Nolan M."/>
            <person name="Ohm R."/>
            <person name="Pangilinan J."/>
            <person name="Park H.-J."/>
            <person name="Ramirez L."/>
            <person name="Alfaro M."/>
            <person name="Sun H."/>
            <person name="Tritt A."/>
            <person name="Yoshinaga Y."/>
            <person name="Zwiers L.-H."/>
            <person name="Turgeon B."/>
            <person name="Goodwin S."/>
            <person name="Spatafora J."/>
            <person name="Crous P."/>
            <person name="Grigoriev I."/>
        </authorList>
    </citation>
    <scope>NUCLEOTIDE SEQUENCE</scope>
    <source>
        <strain evidence="1">CBS 207.26</strain>
    </source>
</reference>
<dbReference type="AlphaFoldDB" id="A0A6A6E3V5"/>
<protein>
    <submittedName>
        <fullName evidence="1">Uncharacterized protein</fullName>
    </submittedName>
</protein>
<evidence type="ECO:0000313" key="2">
    <source>
        <dbReference type="Proteomes" id="UP000800200"/>
    </source>
</evidence>
<evidence type="ECO:0000313" key="1">
    <source>
        <dbReference type="EMBL" id="KAF2185432.1"/>
    </source>
</evidence>
<name>A0A6A6E3V5_9PEZI</name>